<comment type="caution">
    <text evidence="9">The sequence shown here is derived from an EMBL/GenBank/DDBJ whole genome shotgun (WGS) entry which is preliminary data.</text>
</comment>
<dbReference type="Gene3D" id="1.10.10.10">
    <property type="entry name" value="Winged helix-like DNA-binding domain superfamily/Winged helix DNA-binding domain"/>
    <property type="match status" value="1"/>
</dbReference>
<dbReference type="Gene3D" id="1.10.1740.10">
    <property type="match status" value="1"/>
</dbReference>
<dbReference type="Pfam" id="PF08281">
    <property type="entry name" value="Sigma70_r4_2"/>
    <property type="match status" value="1"/>
</dbReference>
<dbReference type="Pfam" id="PF04542">
    <property type="entry name" value="Sigma70_r2"/>
    <property type="match status" value="1"/>
</dbReference>
<comment type="similarity">
    <text evidence="1">Belongs to the sigma-70 factor family. ECF subfamily.</text>
</comment>
<feature type="domain" description="RNA polymerase sigma-70 region 2" evidence="6">
    <location>
        <begin position="11"/>
        <end position="74"/>
    </location>
</feature>
<evidence type="ECO:0000313" key="9">
    <source>
        <dbReference type="EMBL" id="MBD3940084.1"/>
    </source>
</evidence>
<comment type="subunit">
    <text evidence="2">Interacts transiently with the RNA polymerase catalytic core formed by RpoA, RpoB, RpoC and RpoZ (2 alpha, 1 beta, 1 beta' and 1 omega subunit) to form the RNA polymerase holoenzyme that can initiate transcription.</text>
</comment>
<dbReference type="SUPFAM" id="SSF88946">
    <property type="entry name" value="Sigma2 domain of RNA polymerase sigma factors"/>
    <property type="match status" value="1"/>
</dbReference>
<evidence type="ECO:0000259" key="8">
    <source>
        <dbReference type="Pfam" id="PF12680"/>
    </source>
</evidence>
<evidence type="ECO:0000259" key="6">
    <source>
        <dbReference type="Pfam" id="PF04542"/>
    </source>
</evidence>
<dbReference type="NCBIfam" id="TIGR02937">
    <property type="entry name" value="sigma70-ECF"/>
    <property type="match status" value="1"/>
</dbReference>
<dbReference type="InterPro" id="IPR032710">
    <property type="entry name" value="NTF2-like_dom_sf"/>
</dbReference>
<evidence type="ECO:0000256" key="3">
    <source>
        <dbReference type="ARBA" id="ARBA00023015"/>
    </source>
</evidence>
<protein>
    <submittedName>
        <fullName evidence="9">RNA polymerase subunit sigma-70</fullName>
        <ecNumber evidence="9">2.7.7.6</ecNumber>
    </submittedName>
</protein>
<evidence type="ECO:0000259" key="7">
    <source>
        <dbReference type="Pfam" id="PF08281"/>
    </source>
</evidence>
<dbReference type="EC" id="2.7.7.6" evidence="9"/>
<feature type="domain" description="RNA polymerase sigma factor 70 region 4 type 2" evidence="7">
    <location>
        <begin position="128"/>
        <end position="179"/>
    </location>
</feature>
<dbReference type="Proteomes" id="UP000598426">
    <property type="component" value="Unassembled WGS sequence"/>
</dbReference>
<reference evidence="9 10" key="1">
    <citation type="submission" date="2020-09" db="EMBL/GenBank/DDBJ databases">
        <title>Isolation and identification of active actinomycetes.</title>
        <authorList>
            <person name="Li X."/>
        </authorList>
    </citation>
    <scope>NUCLEOTIDE SEQUENCE [LARGE SCALE GENOMIC DNA]</scope>
    <source>
        <strain evidence="9 10">NEAU-LLC</strain>
    </source>
</reference>
<evidence type="ECO:0000313" key="10">
    <source>
        <dbReference type="Proteomes" id="UP000598426"/>
    </source>
</evidence>
<organism evidence="9 10">
    <name type="scientific">Microbacterium helvum</name>
    <dbReference type="NCBI Taxonomy" id="2773713"/>
    <lineage>
        <taxon>Bacteria</taxon>
        <taxon>Bacillati</taxon>
        <taxon>Actinomycetota</taxon>
        <taxon>Actinomycetes</taxon>
        <taxon>Micrococcales</taxon>
        <taxon>Microbacteriaceae</taxon>
        <taxon>Microbacterium</taxon>
    </lineage>
</organism>
<dbReference type="InterPro" id="IPR036388">
    <property type="entry name" value="WH-like_DNA-bd_sf"/>
</dbReference>
<keyword evidence="4" id="KW-0731">Sigma factor</keyword>
<dbReference type="InterPro" id="IPR039425">
    <property type="entry name" value="RNA_pol_sigma-70-like"/>
</dbReference>
<dbReference type="PANTHER" id="PTHR43133:SF65">
    <property type="entry name" value="ECF RNA POLYMERASE SIGMA FACTOR SIGG"/>
    <property type="match status" value="1"/>
</dbReference>
<dbReference type="SUPFAM" id="SSF54427">
    <property type="entry name" value="NTF2-like"/>
    <property type="match status" value="1"/>
</dbReference>
<name>A0ABR8NH99_9MICO</name>
<keyword evidence="10" id="KW-1185">Reference proteome</keyword>
<proteinExistence type="inferred from homology"/>
<dbReference type="SUPFAM" id="SSF88659">
    <property type="entry name" value="Sigma3 and sigma4 domains of RNA polymerase sigma factors"/>
    <property type="match status" value="1"/>
</dbReference>
<dbReference type="PANTHER" id="PTHR43133">
    <property type="entry name" value="RNA POLYMERASE ECF-TYPE SIGMA FACTO"/>
    <property type="match status" value="1"/>
</dbReference>
<accession>A0ABR8NH99</accession>
<keyword evidence="3" id="KW-0805">Transcription regulation</keyword>
<evidence type="ECO:0000256" key="4">
    <source>
        <dbReference type="ARBA" id="ARBA00023082"/>
    </source>
</evidence>
<dbReference type="GO" id="GO:0003899">
    <property type="term" value="F:DNA-directed RNA polymerase activity"/>
    <property type="evidence" value="ECO:0007669"/>
    <property type="project" value="UniProtKB-EC"/>
</dbReference>
<dbReference type="Gene3D" id="3.10.450.50">
    <property type="match status" value="1"/>
</dbReference>
<evidence type="ECO:0000256" key="2">
    <source>
        <dbReference type="ARBA" id="ARBA00011344"/>
    </source>
</evidence>
<dbReference type="InterPro" id="IPR013249">
    <property type="entry name" value="RNA_pol_sigma70_r4_t2"/>
</dbReference>
<dbReference type="EMBL" id="JACXZS010000001">
    <property type="protein sequence ID" value="MBD3940084.1"/>
    <property type="molecule type" value="Genomic_DNA"/>
</dbReference>
<dbReference type="InterPro" id="IPR013325">
    <property type="entry name" value="RNA_pol_sigma_r2"/>
</dbReference>
<gene>
    <name evidence="9" type="ORF">IF188_00035</name>
</gene>
<keyword evidence="9" id="KW-0808">Transferase</keyword>
<dbReference type="RefSeq" id="WP_191169749.1">
    <property type="nucleotide sequence ID" value="NZ_JACXZS010000001.1"/>
</dbReference>
<feature type="domain" description="SnoaL-like" evidence="8">
    <location>
        <begin position="195"/>
        <end position="269"/>
    </location>
</feature>
<dbReference type="Pfam" id="PF12680">
    <property type="entry name" value="SnoaL_2"/>
    <property type="match status" value="1"/>
</dbReference>
<dbReference type="NCBIfam" id="NF006089">
    <property type="entry name" value="PRK08241.1"/>
    <property type="match status" value="1"/>
</dbReference>
<dbReference type="InterPro" id="IPR007627">
    <property type="entry name" value="RNA_pol_sigma70_r2"/>
</dbReference>
<evidence type="ECO:0000256" key="5">
    <source>
        <dbReference type="ARBA" id="ARBA00023163"/>
    </source>
</evidence>
<sequence>MSTFVADDLAQLRPRLLAFCYQMLGSPFEAEDAAQDALERVWRSRETFDPARAGLATWAFRIARNVCIDRLRETPRRPLPRDLRAPGIEVGAPLVPAFDVPWLMPAPTGWVAASEVETAAERRSDVRLAVTAMLQSLSPLQRGAYVLRDLIGLSGADTAAVLEVSVAAANSALQRARAAIAAGTRRPHDLAPEAVEGYARAIERADVDALAALVSDDLVFEMPPVPAWSTGRETYRAFMADFFERRGTAWQTAPLSANGQRGILLSRVTPDGLEPHTVHLFDGDASGAIGHVLVYQDPRLFALLSNGSAAQR</sequence>
<keyword evidence="9" id="KW-0548">Nucleotidyltransferase</keyword>
<dbReference type="InterPro" id="IPR013324">
    <property type="entry name" value="RNA_pol_sigma_r3/r4-like"/>
</dbReference>
<dbReference type="InterPro" id="IPR014284">
    <property type="entry name" value="RNA_pol_sigma-70_dom"/>
</dbReference>
<dbReference type="InterPro" id="IPR037401">
    <property type="entry name" value="SnoaL-like"/>
</dbReference>
<keyword evidence="5" id="KW-0804">Transcription</keyword>
<evidence type="ECO:0000256" key="1">
    <source>
        <dbReference type="ARBA" id="ARBA00010641"/>
    </source>
</evidence>